<feature type="compositionally biased region" description="Acidic residues" evidence="3">
    <location>
        <begin position="1384"/>
        <end position="1393"/>
    </location>
</feature>
<organism evidence="5 6">
    <name type="scientific">Hyalella azteca</name>
    <name type="common">Amphipod</name>
    <dbReference type="NCBI Taxonomy" id="294128"/>
    <lineage>
        <taxon>Eukaryota</taxon>
        <taxon>Metazoa</taxon>
        <taxon>Ecdysozoa</taxon>
        <taxon>Arthropoda</taxon>
        <taxon>Crustacea</taxon>
        <taxon>Multicrustacea</taxon>
        <taxon>Malacostraca</taxon>
        <taxon>Eumalacostraca</taxon>
        <taxon>Peracarida</taxon>
        <taxon>Amphipoda</taxon>
        <taxon>Senticaudata</taxon>
        <taxon>Talitrida</taxon>
        <taxon>Talitroidea</taxon>
        <taxon>Hyalellidae</taxon>
        <taxon>Hyalella</taxon>
    </lineage>
</organism>
<feature type="compositionally biased region" description="Polar residues" evidence="3">
    <location>
        <begin position="190"/>
        <end position="212"/>
    </location>
</feature>
<gene>
    <name evidence="6" type="primary">LOC108672007</name>
</gene>
<dbReference type="PANTHER" id="PTHR11199:SF0">
    <property type="entry name" value="LD34181P-RELATED"/>
    <property type="match status" value="1"/>
</dbReference>
<dbReference type="Pfam" id="PF24571">
    <property type="entry name" value="HEAT_SCC3-SA"/>
    <property type="match status" value="1"/>
</dbReference>
<dbReference type="SUPFAM" id="SSF48371">
    <property type="entry name" value="ARM repeat"/>
    <property type="match status" value="1"/>
</dbReference>
<dbReference type="Proteomes" id="UP000694843">
    <property type="component" value="Unplaced"/>
</dbReference>
<evidence type="ECO:0000313" key="5">
    <source>
        <dbReference type="Proteomes" id="UP000694843"/>
    </source>
</evidence>
<feature type="coiled-coil region" evidence="2">
    <location>
        <begin position="557"/>
        <end position="591"/>
    </location>
</feature>
<dbReference type="PROSITE" id="PS51425">
    <property type="entry name" value="SCD"/>
    <property type="match status" value="1"/>
</dbReference>
<dbReference type="KEGG" id="hazt:108672007"/>
<feature type="compositionally biased region" description="Acidic residues" evidence="3">
    <location>
        <begin position="275"/>
        <end position="296"/>
    </location>
</feature>
<dbReference type="InterPro" id="IPR016024">
    <property type="entry name" value="ARM-type_fold"/>
</dbReference>
<feature type="region of interest" description="Disordered" evidence="3">
    <location>
        <begin position="190"/>
        <end position="383"/>
    </location>
</feature>
<feature type="compositionally biased region" description="Polar residues" evidence="3">
    <location>
        <begin position="234"/>
        <end position="250"/>
    </location>
</feature>
<evidence type="ECO:0000256" key="2">
    <source>
        <dbReference type="SAM" id="Coils"/>
    </source>
</evidence>
<sequence>MLRRGGKRIRMDEPPPEYDEPPMTPMTPAGSEIQEPHTPFTAYTPYASDTPLHHSEYQAGAYGQPTYEHEHQQLQQQHLQHQIQHQQQLLHHQLPPEQHQLSSPLAAPSVYPDYLQQQQQLQMRQLSPSHALHHQPQPDHHVPLSGPAAPEEQHSQHLHMAPSAEYAAPTASSAYDYPSQYAMDLVQKNSTNSDQQQSHEALEASESSQPSMVESEDAAPAAAPPLMADAVPEQQASATDSEAPANTSGATIPGSEGDNVSVGGDPEDEGRGADGDDEDDDDDDDEDDDDEDDDDVPGGRKETPPQNYEPIPRLTISIRGQKKGRGRGKIAASIKKIGDVVVGSSSPPHAPPEPEQKRGRGRPSKKAPAGGAAEGGAAGGAFRASDEDSSLYAVVKSGRAALAQTVDDWIDHYKESRDAALLRLMQFFIDSAGCKGRITPTMQATMEHAEIIRRMTEEFEEESGEYPLIQTGQMWKKFRSNFCEFVQVLVKQCQYSIIYDQYLMDNVISLLTGLSDSQVRAFRHTATLAAMKLMTALVDVALTVSVNHDNTQRQYESERQKTREKRANDRLENLMTKRQELEENTDEIKNMLTYMFKSVFVHRYRDTLPEIRSICMAEIGLWMKKFHQNFLDDTYLKYIGWTLHDKVGDVRLKCLQALQPLYASEELKGKLELFTSKFKDRVVAMTLDKDYDVAVQAVRLVISILKYHRDILTDKDCEHVYELVYSSHRAVAQAAGEFLNERLFIPEDEAGEVTRTKRGKKRRPNTPLIRDLVQFFIESELHAHGAYLVDSLIDSNPMMKDWECMTDLLLEEPGPEEEPLDDRQETSLIELMVCCIKQAATGEPPVGRGSNRKMNMSAKELKQVNDDRARLTEHLIPTLPLMLNKFLADKEKVANLLLIPQYFDLEIYTTSRQEKNLDQLLKLIQDVGEKHSDTEVLETAAKTLEVLCNEDYAIYSRCDISRSSLLDMLANTYKEANSEYFYLIEGQETPDDDEIFALNSSVKKVSIFYSCHNMGVCNLWDCLAVNITRAVAGDKALPEEAAMYCISASFFAIMWELHTLEDQVEKKALNQEAVACLQQRLNSFIDSAKQLLADSDSKVLKEESYIVLCDLLIVFSSQLHNTSPSLASLVYESDRSIQHLLNDFIQSYVFIDDDVADPQQSDHAKIEELHKRRNFLATFCKLVVYNVLPTKVAADVFKHYVRYYDDYGDIIKATLGKTREINKVNCARTMALALTIIYKELSKDSPKINKQSTDFVSLKELAKRFALSFGLDAVKNREAITALHREGILFAVHPADSPSDPAAPPPNLPFLEILAEFTNKLLKQDKKVVQAYLERRISGGMPSSRSEDWQPLVVYRTSLLHGEGDQPHQQPRRAYHRKKKAGADDDDDDDDDMETFHHVEEAVRETGRPRRKRRLEQTIPDIIGRMIRHKWNIDGQSVHCTGTVLGMSAPGTVPEESEDGMEVSGTCYDVQYDDEDFVRHLILEGDWQRGDVQVLGRRSPPEEE</sequence>
<evidence type="ECO:0000259" key="4">
    <source>
        <dbReference type="PROSITE" id="PS51425"/>
    </source>
</evidence>
<dbReference type="GO" id="GO:0005634">
    <property type="term" value="C:nucleus"/>
    <property type="evidence" value="ECO:0007669"/>
    <property type="project" value="TreeGrafter"/>
</dbReference>
<dbReference type="GO" id="GO:0003682">
    <property type="term" value="F:chromatin binding"/>
    <property type="evidence" value="ECO:0007669"/>
    <property type="project" value="TreeGrafter"/>
</dbReference>
<dbReference type="GeneID" id="108672007"/>
<dbReference type="OrthoDB" id="498590at2759"/>
<feature type="region of interest" description="Disordered" evidence="3">
    <location>
        <begin position="1361"/>
        <end position="1393"/>
    </location>
</feature>
<feature type="compositionally biased region" description="Low complexity" evidence="3">
    <location>
        <begin position="218"/>
        <end position="232"/>
    </location>
</feature>
<dbReference type="Pfam" id="PF21581">
    <property type="entry name" value="SCD"/>
    <property type="match status" value="1"/>
</dbReference>
<dbReference type="GO" id="GO:0007062">
    <property type="term" value="P:sister chromatid cohesion"/>
    <property type="evidence" value="ECO:0007669"/>
    <property type="project" value="UniProtKB-ARBA"/>
</dbReference>
<reference evidence="6" key="1">
    <citation type="submission" date="2025-08" db="UniProtKB">
        <authorList>
            <consortium name="RefSeq"/>
        </authorList>
    </citation>
    <scope>IDENTIFICATION</scope>
    <source>
        <tissue evidence="6">Whole organism</tissue>
    </source>
</reference>
<protein>
    <submittedName>
        <fullName evidence="6">Cohesin subunit SA-2 isoform X2</fullName>
    </submittedName>
</protein>
<dbReference type="GO" id="GO:0000785">
    <property type="term" value="C:chromatin"/>
    <property type="evidence" value="ECO:0007669"/>
    <property type="project" value="TreeGrafter"/>
</dbReference>
<dbReference type="InterPro" id="IPR039662">
    <property type="entry name" value="Cohesin_Scc3/SA"/>
</dbReference>
<comment type="similarity">
    <text evidence="1">Belongs to the SCC3 family.</text>
</comment>
<dbReference type="InterPro" id="IPR020839">
    <property type="entry name" value="SCD"/>
</dbReference>
<feature type="compositionally biased region" description="Low complexity" evidence="3">
    <location>
        <begin position="73"/>
        <end position="90"/>
    </location>
</feature>
<proteinExistence type="inferred from homology"/>
<feature type="region of interest" description="Disordered" evidence="3">
    <location>
        <begin position="118"/>
        <end position="161"/>
    </location>
</feature>
<feature type="domain" description="SCD" evidence="4">
    <location>
        <begin position="600"/>
        <end position="685"/>
    </location>
</feature>
<feature type="compositionally biased region" description="Basic residues" evidence="3">
    <location>
        <begin position="1370"/>
        <end position="1380"/>
    </location>
</feature>
<dbReference type="InterPro" id="IPR013721">
    <property type="entry name" value="STAG"/>
</dbReference>
<keyword evidence="5" id="KW-1185">Reference proteome</keyword>
<evidence type="ECO:0000256" key="3">
    <source>
        <dbReference type="SAM" id="MobiDB-lite"/>
    </source>
</evidence>
<keyword evidence="2" id="KW-0175">Coiled coil</keyword>
<dbReference type="Pfam" id="PF08514">
    <property type="entry name" value="STAG"/>
    <property type="match status" value="1"/>
</dbReference>
<accession>A0A8B7NN55</accession>
<dbReference type="PANTHER" id="PTHR11199">
    <property type="entry name" value="STROMAL ANTIGEN"/>
    <property type="match status" value="1"/>
</dbReference>
<dbReference type="InterPro" id="IPR056396">
    <property type="entry name" value="HEAT_SCC3-SA"/>
</dbReference>
<name>A0A8B7NN55_HYAAZ</name>
<dbReference type="GO" id="GO:0008278">
    <property type="term" value="C:cohesin complex"/>
    <property type="evidence" value="ECO:0007669"/>
    <property type="project" value="TreeGrafter"/>
</dbReference>
<evidence type="ECO:0000256" key="1">
    <source>
        <dbReference type="ARBA" id="ARBA00005486"/>
    </source>
</evidence>
<dbReference type="RefSeq" id="XP_018015107.1">
    <property type="nucleotide sequence ID" value="XM_018159618.2"/>
</dbReference>
<feature type="region of interest" description="Disordered" evidence="3">
    <location>
        <begin position="1"/>
        <end position="90"/>
    </location>
</feature>
<evidence type="ECO:0000313" key="6">
    <source>
        <dbReference type="RefSeq" id="XP_018015107.1"/>
    </source>
</evidence>